<name>A0A286G6L0_9PROT</name>
<keyword evidence="1" id="KW-0238">DNA-binding</keyword>
<dbReference type="GO" id="GO:0003677">
    <property type="term" value="F:DNA binding"/>
    <property type="evidence" value="ECO:0007669"/>
    <property type="project" value="UniProtKB-KW"/>
</dbReference>
<sequence>MEKDTIKTVIVESNSFFREGLKSILRDSRFQIAFEAERAEDALPHLQAEKPDLVIVELPAGAESVPEEFQAIREAVPDARIVALVGQQCPMLMTDCLMQDIDGFLIKTMKPNVLLQSLALIAEGERVYPANLVARLLRGGAQSMVMMPGSQEQYNLTAREMDILHLLVAGEPNKVIARRLSITEATVKVHLRSLLKKINAANRTQAAIWALHHGFANTGAAAAATA</sequence>
<dbReference type="PROSITE" id="PS00622">
    <property type="entry name" value="HTH_LUXR_1"/>
    <property type="match status" value="1"/>
</dbReference>
<evidence type="ECO:0000313" key="5">
    <source>
        <dbReference type="EMBL" id="SOD90846.1"/>
    </source>
</evidence>
<dbReference type="PANTHER" id="PTHR43214">
    <property type="entry name" value="TWO-COMPONENT RESPONSE REGULATOR"/>
    <property type="match status" value="1"/>
</dbReference>
<dbReference type="CDD" id="cd06170">
    <property type="entry name" value="LuxR_C_like"/>
    <property type="match status" value="1"/>
</dbReference>
<dbReference type="SMART" id="SM00421">
    <property type="entry name" value="HTH_LUXR"/>
    <property type="match status" value="1"/>
</dbReference>
<proteinExistence type="predicted"/>
<organism evidence="5 6">
    <name type="scientific">Caenispirillum bisanense</name>
    <dbReference type="NCBI Taxonomy" id="414052"/>
    <lineage>
        <taxon>Bacteria</taxon>
        <taxon>Pseudomonadati</taxon>
        <taxon>Pseudomonadota</taxon>
        <taxon>Alphaproteobacteria</taxon>
        <taxon>Rhodospirillales</taxon>
        <taxon>Novispirillaceae</taxon>
        <taxon>Caenispirillum</taxon>
    </lineage>
</organism>
<keyword evidence="6" id="KW-1185">Reference proteome</keyword>
<dbReference type="SMART" id="SM00448">
    <property type="entry name" value="REC"/>
    <property type="match status" value="1"/>
</dbReference>
<dbReference type="InterPro" id="IPR016032">
    <property type="entry name" value="Sig_transdc_resp-reg_C-effctor"/>
</dbReference>
<dbReference type="SUPFAM" id="SSF52172">
    <property type="entry name" value="CheY-like"/>
    <property type="match status" value="1"/>
</dbReference>
<dbReference type="SUPFAM" id="SSF46894">
    <property type="entry name" value="C-terminal effector domain of the bipartite response regulators"/>
    <property type="match status" value="1"/>
</dbReference>
<dbReference type="EMBL" id="OCNJ01000001">
    <property type="protein sequence ID" value="SOD90846.1"/>
    <property type="molecule type" value="Genomic_DNA"/>
</dbReference>
<feature type="domain" description="Response regulatory" evidence="4">
    <location>
        <begin position="7"/>
        <end position="122"/>
    </location>
</feature>
<evidence type="ECO:0000256" key="2">
    <source>
        <dbReference type="PROSITE-ProRule" id="PRU00169"/>
    </source>
</evidence>
<dbReference type="GO" id="GO:0000160">
    <property type="term" value="P:phosphorelay signal transduction system"/>
    <property type="evidence" value="ECO:0007669"/>
    <property type="project" value="InterPro"/>
</dbReference>
<dbReference type="Pfam" id="PF00072">
    <property type="entry name" value="Response_reg"/>
    <property type="match status" value="1"/>
</dbReference>
<dbReference type="GO" id="GO:0006355">
    <property type="term" value="P:regulation of DNA-templated transcription"/>
    <property type="evidence" value="ECO:0007669"/>
    <property type="project" value="InterPro"/>
</dbReference>
<accession>A0A286G6L0</accession>
<reference evidence="5 6" key="1">
    <citation type="submission" date="2017-09" db="EMBL/GenBank/DDBJ databases">
        <authorList>
            <person name="Ehlers B."/>
            <person name="Leendertz F.H."/>
        </authorList>
    </citation>
    <scope>NUCLEOTIDE SEQUENCE [LARGE SCALE GENOMIC DNA]</scope>
    <source>
        <strain evidence="5 6">USBA 140</strain>
    </source>
</reference>
<dbReference type="Proteomes" id="UP000219621">
    <property type="component" value="Unassembled WGS sequence"/>
</dbReference>
<dbReference type="InterPro" id="IPR039420">
    <property type="entry name" value="WalR-like"/>
</dbReference>
<dbReference type="PRINTS" id="PR00038">
    <property type="entry name" value="HTHLUXR"/>
</dbReference>
<dbReference type="PROSITE" id="PS50043">
    <property type="entry name" value="HTH_LUXR_2"/>
    <property type="match status" value="1"/>
</dbReference>
<dbReference type="PANTHER" id="PTHR43214:SF42">
    <property type="entry name" value="TRANSCRIPTIONAL REGULATORY PROTEIN DESR"/>
    <property type="match status" value="1"/>
</dbReference>
<dbReference type="Gene3D" id="3.40.50.2300">
    <property type="match status" value="1"/>
</dbReference>
<dbReference type="OrthoDB" id="7826527at2"/>
<evidence type="ECO:0000259" key="4">
    <source>
        <dbReference type="PROSITE" id="PS50110"/>
    </source>
</evidence>
<gene>
    <name evidence="5" type="ORF">SAMN05421508_101684</name>
</gene>
<evidence type="ECO:0000256" key="1">
    <source>
        <dbReference type="ARBA" id="ARBA00023125"/>
    </source>
</evidence>
<comment type="caution">
    <text evidence="2">Lacks conserved residue(s) required for the propagation of feature annotation.</text>
</comment>
<feature type="domain" description="HTH luxR-type" evidence="3">
    <location>
        <begin position="149"/>
        <end position="214"/>
    </location>
</feature>
<evidence type="ECO:0000313" key="6">
    <source>
        <dbReference type="Proteomes" id="UP000219621"/>
    </source>
</evidence>
<dbReference type="InterPro" id="IPR001789">
    <property type="entry name" value="Sig_transdc_resp-reg_receiver"/>
</dbReference>
<dbReference type="Pfam" id="PF00196">
    <property type="entry name" value="GerE"/>
    <property type="match status" value="1"/>
</dbReference>
<dbReference type="PROSITE" id="PS50110">
    <property type="entry name" value="RESPONSE_REGULATORY"/>
    <property type="match status" value="1"/>
</dbReference>
<dbReference type="InterPro" id="IPR000792">
    <property type="entry name" value="Tscrpt_reg_LuxR_C"/>
</dbReference>
<evidence type="ECO:0000259" key="3">
    <source>
        <dbReference type="PROSITE" id="PS50043"/>
    </source>
</evidence>
<dbReference type="RefSeq" id="WP_097277548.1">
    <property type="nucleotide sequence ID" value="NZ_OCNJ01000001.1"/>
</dbReference>
<dbReference type="AlphaFoldDB" id="A0A286G6L0"/>
<protein>
    <submittedName>
        <fullName evidence="5">Two component transcriptional regulator, LuxR family</fullName>
    </submittedName>
</protein>
<dbReference type="InterPro" id="IPR011006">
    <property type="entry name" value="CheY-like_superfamily"/>
</dbReference>